<dbReference type="GO" id="GO:1903457">
    <property type="term" value="P:lactate catabolic process"/>
    <property type="evidence" value="ECO:0007669"/>
    <property type="project" value="TreeGrafter"/>
</dbReference>
<dbReference type="InterPro" id="IPR017900">
    <property type="entry name" value="4Fe4S_Fe_S_CS"/>
</dbReference>
<dbReference type="AlphaFoldDB" id="A0A381Q8Y3"/>
<evidence type="ECO:0000256" key="7">
    <source>
        <dbReference type="ARBA" id="ARBA00023002"/>
    </source>
</evidence>
<dbReference type="InterPro" id="IPR006094">
    <property type="entry name" value="Oxid_FAD_bind_N"/>
</dbReference>
<evidence type="ECO:0000259" key="11">
    <source>
        <dbReference type="PROSITE" id="PS51387"/>
    </source>
</evidence>
<evidence type="ECO:0000256" key="6">
    <source>
        <dbReference type="ARBA" id="ARBA00022946"/>
    </source>
</evidence>
<feature type="domain" description="4Fe-4S ferredoxin-type" evidence="10">
    <location>
        <begin position="494"/>
        <end position="525"/>
    </location>
</feature>
<dbReference type="SUPFAM" id="SSF55103">
    <property type="entry name" value="FAD-linked oxidases, C-terminal domain"/>
    <property type="match status" value="1"/>
</dbReference>
<reference evidence="12" key="1">
    <citation type="submission" date="2018-05" db="EMBL/GenBank/DDBJ databases">
        <authorList>
            <person name="Lanie J.A."/>
            <person name="Ng W.-L."/>
            <person name="Kazmierczak K.M."/>
            <person name="Andrzejewski T.M."/>
            <person name="Davidsen T.M."/>
            <person name="Wayne K.J."/>
            <person name="Tettelin H."/>
            <person name="Glass J.I."/>
            <person name="Rusch D."/>
            <person name="Podicherti R."/>
            <person name="Tsui H.-C.T."/>
            <person name="Winkler M.E."/>
        </authorList>
    </citation>
    <scope>NUCLEOTIDE SEQUENCE</scope>
</reference>
<organism evidence="12">
    <name type="scientific">marine metagenome</name>
    <dbReference type="NCBI Taxonomy" id="408172"/>
    <lineage>
        <taxon>unclassified sequences</taxon>
        <taxon>metagenomes</taxon>
        <taxon>ecological metagenomes</taxon>
    </lineage>
</organism>
<evidence type="ECO:0000256" key="2">
    <source>
        <dbReference type="ARBA" id="ARBA00004173"/>
    </source>
</evidence>
<dbReference type="Gene3D" id="3.30.70.2740">
    <property type="match status" value="1"/>
</dbReference>
<dbReference type="Pfam" id="PF13183">
    <property type="entry name" value="Fer4_8"/>
    <property type="match status" value="1"/>
</dbReference>
<dbReference type="GO" id="GO:0071949">
    <property type="term" value="F:FAD binding"/>
    <property type="evidence" value="ECO:0007669"/>
    <property type="project" value="InterPro"/>
</dbReference>
<dbReference type="PANTHER" id="PTHR11748:SF111">
    <property type="entry name" value="D-LACTATE DEHYDROGENASE, MITOCHONDRIAL-RELATED"/>
    <property type="match status" value="1"/>
</dbReference>
<proteinExistence type="inferred from homology"/>
<dbReference type="PANTHER" id="PTHR11748">
    <property type="entry name" value="D-LACTATE DEHYDROGENASE"/>
    <property type="match status" value="1"/>
</dbReference>
<evidence type="ECO:0000256" key="9">
    <source>
        <dbReference type="ARBA" id="ARBA00038897"/>
    </source>
</evidence>
<evidence type="ECO:0000259" key="10">
    <source>
        <dbReference type="PROSITE" id="PS51379"/>
    </source>
</evidence>
<dbReference type="EC" id="1.1.2.4" evidence="9"/>
<dbReference type="Pfam" id="PF02913">
    <property type="entry name" value="FAD-oxidase_C"/>
    <property type="match status" value="1"/>
</dbReference>
<dbReference type="InterPro" id="IPR009051">
    <property type="entry name" value="Helical_ferredxn"/>
</dbReference>
<keyword evidence="6" id="KW-0809">Transit peptide</keyword>
<comment type="cofactor">
    <cofactor evidence="1">
        <name>FAD</name>
        <dbReference type="ChEBI" id="CHEBI:57692"/>
    </cofactor>
</comment>
<evidence type="ECO:0000256" key="1">
    <source>
        <dbReference type="ARBA" id="ARBA00001974"/>
    </source>
</evidence>
<comment type="similarity">
    <text evidence="3">Belongs to the FAD-binding oxidoreductase/transferase type 4 family.</text>
</comment>
<evidence type="ECO:0000256" key="4">
    <source>
        <dbReference type="ARBA" id="ARBA00022630"/>
    </source>
</evidence>
<comment type="subcellular location">
    <subcellularLocation>
        <location evidence="2">Mitochondrion</location>
    </subcellularLocation>
</comment>
<dbReference type="PROSITE" id="PS51379">
    <property type="entry name" value="4FE4S_FER_2"/>
    <property type="match status" value="1"/>
</dbReference>
<dbReference type="Gene3D" id="3.30.465.10">
    <property type="match status" value="1"/>
</dbReference>
<dbReference type="PROSITE" id="PS51387">
    <property type="entry name" value="FAD_PCMH"/>
    <property type="match status" value="1"/>
</dbReference>
<dbReference type="InterPro" id="IPR017896">
    <property type="entry name" value="4Fe4S_Fe-S-bd"/>
</dbReference>
<dbReference type="Gene3D" id="3.30.43.10">
    <property type="entry name" value="Uridine Diphospho-n-acetylenolpyruvylglucosamine Reductase, domain 2"/>
    <property type="match status" value="1"/>
</dbReference>
<gene>
    <name evidence="12" type="ORF">METZ01_LOCUS28640</name>
</gene>
<keyword evidence="4" id="KW-0285">Flavoprotein</keyword>
<sequence length="889" mass="98477">MYRLVPDAVVRPGSSQDVKALLGYARQTKTPITFRAGGTSLSGQSITSGIIAEALHDWSHFQVLDRGDAIRMQPGVNGAFANKLLLPYRRKIGPDPASINAARIGGIVSNNSSGMVCGTEFNAYHTLRDISFILANGHEYNTAANNENLRFLENEPGLAEGLLRIREKILDQPQLVKKIRQKYRIKNTIGYSMNSFLDHEDPLAIFSHLLVGAEGTLAFISEVTLKTIPDPPEKGTGLILFQTPETAGNSVPFFKGLGAAAVEFLDDQSLRTAKHFDHPPYDPNQIPDDLTGLLIEFQEYTPDEIARLMAEVEQFVRADAMVHDMQLVTEEKDRDTIWKIRKGLYPTLGALRRTGTSVITEDIAVDMKNLAAAIRGLKKIFKNRDFHDGVIFGHAKDGNLHFITSIDLDSPSGERNYEEMMNDLSKMTVGQFNGSLKAEHGTGRNMAAFVETEWGGVIFELMWQVKKLADPHHILNPDVLLTRDQKLHMKDLKPLPQVHDEVDMCIECGFCERICPSAGLTLTPRQRIAVMREMKLNNLTADEIKDFHYLWEQSCATDGLCAEECPVNIDTGKMVKDARFPKDTDPGIVQAISNHFRFTVGMVNRFIGLANTLERILGNSALHYISGKCNRFSNRSIPTWPESGIARVNPLKFPAQEKSRPADFIHFPACVNRIFPGNTRGESSSSILHKIGQHAGKRLSVLDQYEDQCCGMAFDSRGYRKTGNELRKKLLKNIALQSDRGRIPVIIDLSPCTQYILAGDTTSLQILDSITFMNQIKADLQLSPIPAAVFTHTVCSSQKMGNGHHLIELAKACAGSVETSMEGFCCGMAGDRGLRVPELPRHAVETSTNPGAELGVSSSRTCEMGLKEYTGLEFISMEELVMRSIANST</sequence>
<dbReference type="InterPro" id="IPR016167">
    <property type="entry name" value="FAD-bd_PCMH_sub1"/>
</dbReference>
<evidence type="ECO:0000256" key="5">
    <source>
        <dbReference type="ARBA" id="ARBA00022827"/>
    </source>
</evidence>
<dbReference type="SUPFAM" id="SSF56176">
    <property type="entry name" value="FAD-binding/transporter-associated domain-like"/>
    <property type="match status" value="1"/>
</dbReference>
<dbReference type="SUPFAM" id="SSF46548">
    <property type="entry name" value="alpha-helical ferredoxin"/>
    <property type="match status" value="1"/>
</dbReference>
<keyword evidence="7" id="KW-0560">Oxidoreductase</keyword>
<evidence type="ECO:0000313" key="12">
    <source>
        <dbReference type="EMBL" id="SUZ75786.1"/>
    </source>
</evidence>
<dbReference type="InterPro" id="IPR036318">
    <property type="entry name" value="FAD-bd_PCMH-like_sf"/>
</dbReference>
<dbReference type="PROSITE" id="PS00198">
    <property type="entry name" value="4FE4S_FER_1"/>
    <property type="match status" value="1"/>
</dbReference>
<evidence type="ECO:0000256" key="3">
    <source>
        <dbReference type="ARBA" id="ARBA00008000"/>
    </source>
</evidence>
<dbReference type="GO" id="GO:0051536">
    <property type="term" value="F:iron-sulfur cluster binding"/>
    <property type="evidence" value="ECO:0007669"/>
    <property type="project" value="InterPro"/>
</dbReference>
<dbReference type="Pfam" id="PF01565">
    <property type="entry name" value="FAD_binding_4"/>
    <property type="match status" value="1"/>
</dbReference>
<accession>A0A381Q8Y3</accession>
<protein>
    <recommendedName>
        <fullName evidence="9">D-lactate dehydrogenase (cytochrome)</fullName>
        <ecNumber evidence="9">1.1.2.4</ecNumber>
    </recommendedName>
</protein>
<dbReference type="InterPro" id="IPR016169">
    <property type="entry name" value="FAD-bd_PCMH_sub2"/>
</dbReference>
<keyword evidence="5" id="KW-0274">FAD</keyword>
<dbReference type="GO" id="GO:0005739">
    <property type="term" value="C:mitochondrion"/>
    <property type="evidence" value="ECO:0007669"/>
    <property type="project" value="UniProtKB-SubCell"/>
</dbReference>
<dbReference type="GO" id="GO:0008720">
    <property type="term" value="F:D-lactate dehydrogenase (NAD+) activity"/>
    <property type="evidence" value="ECO:0007669"/>
    <property type="project" value="TreeGrafter"/>
</dbReference>
<dbReference type="InterPro" id="IPR016166">
    <property type="entry name" value="FAD-bd_PCMH"/>
</dbReference>
<dbReference type="GO" id="GO:0004458">
    <property type="term" value="F:D-lactate dehydrogenase (cytochrome) activity"/>
    <property type="evidence" value="ECO:0007669"/>
    <property type="project" value="UniProtKB-EC"/>
</dbReference>
<dbReference type="EMBL" id="UINC01001259">
    <property type="protein sequence ID" value="SUZ75786.1"/>
    <property type="molecule type" value="Genomic_DNA"/>
</dbReference>
<dbReference type="InterPro" id="IPR004113">
    <property type="entry name" value="FAD-bd_oxidored_4_C"/>
</dbReference>
<keyword evidence="8" id="KW-0496">Mitochondrion</keyword>
<name>A0A381Q8Y3_9ZZZZ</name>
<evidence type="ECO:0000256" key="8">
    <source>
        <dbReference type="ARBA" id="ARBA00023128"/>
    </source>
</evidence>
<dbReference type="InterPro" id="IPR016164">
    <property type="entry name" value="FAD-linked_Oxase-like_C"/>
</dbReference>
<feature type="domain" description="FAD-binding PCMH-type" evidence="11">
    <location>
        <begin position="2"/>
        <end position="230"/>
    </location>
</feature>
<dbReference type="Gene3D" id="1.10.1060.10">
    <property type="entry name" value="Alpha-helical ferredoxin"/>
    <property type="match status" value="1"/>
</dbReference>